<dbReference type="PANTHER" id="PTHR15337:SF11">
    <property type="entry name" value="THIOREDOXIN DOMAIN-CONTAINING PROTEIN"/>
    <property type="match status" value="1"/>
</dbReference>
<evidence type="ECO:0000256" key="1">
    <source>
        <dbReference type="ARBA" id="ARBA00022729"/>
    </source>
</evidence>
<keyword evidence="1" id="KW-0732">Signal</keyword>
<dbReference type="KEGG" id="pfer:IRI77_15835"/>
<sequence>MKLRFVLFFLATCLLGAERAYDAKANPASDLKRAVEQARKEKKNILLEVGGEWCSWCHRLDQLFASNAGLLEEREKNFVFLKVNFSPENENKEFLAQYPKIEGYPHLIVLDSGGKMLRSQETDVLEEGKGYNLQRVSAFLREWAPKR</sequence>
<feature type="domain" description="Thioredoxin" evidence="2">
    <location>
        <begin position="14"/>
        <end position="145"/>
    </location>
</feature>
<dbReference type="PANTHER" id="PTHR15337">
    <property type="entry name" value="ANTERIOR GRADIENT PROTEIN-RELATED"/>
    <property type="match status" value="1"/>
</dbReference>
<dbReference type="PROSITE" id="PS51352">
    <property type="entry name" value="THIOREDOXIN_2"/>
    <property type="match status" value="1"/>
</dbReference>
<organism evidence="3 4">
    <name type="scientific">Paludibaculum fermentans</name>
    <dbReference type="NCBI Taxonomy" id="1473598"/>
    <lineage>
        <taxon>Bacteria</taxon>
        <taxon>Pseudomonadati</taxon>
        <taxon>Acidobacteriota</taxon>
        <taxon>Terriglobia</taxon>
        <taxon>Bryobacterales</taxon>
        <taxon>Bryobacteraceae</taxon>
        <taxon>Paludibaculum</taxon>
    </lineage>
</organism>
<dbReference type="Proteomes" id="UP000593892">
    <property type="component" value="Chromosome"/>
</dbReference>
<dbReference type="AlphaFoldDB" id="A0A7S7SNW6"/>
<reference evidence="3 4" key="1">
    <citation type="submission" date="2020-10" db="EMBL/GenBank/DDBJ databases">
        <title>Complete genome sequence of Paludibaculum fermentans P105T, a facultatively anaerobic acidobacterium capable of dissimilatory Fe(III) reduction.</title>
        <authorList>
            <person name="Dedysh S.N."/>
            <person name="Beletsky A.V."/>
            <person name="Kulichevskaya I.S."/>
            <person name="Mardanov A.V."/>
            <person name="Ravin N.V."/>
        </authorList>
    </citation>
    <scope>NUCLEOTIDE SEQUENCE [LARGE SCALE GENOMIC DNA]</scope>
    <source>
        <strain evidence="3 4">P105</strain>
    </source>
</reference>
<dbReference type="InterPro" id="IPR036249">
    <property type="entry name" value="Thioredoxin-like_sf"/>
</dbReference>
<evidence type="ECO:0000313" key="3">
    <source>
        <dbReference type="EMBL" id="QOY91358.1"/>
    </source>
</evidence>
<dbReference type="CDD" id="cd02947">
    <property type="entry name" value="TRX_family"/>
    <property type="match status" value="1"/>
</dbReference>
<dbReference type="Gene3D" id="3.40.30.10">
    <property type="entry name" value="Glutaredoxin"/>
    <property type="match status" value="1"/>
</dbReference>
<accession>A0A7S7SNW6</accession>
<dbReference type="InterPro" id="IPR013766">
    <property type="entry name" value="Thioredoxin_domain"/>
</dbReference>
<evidence type="ECO:0000313" key="4">
    <source>
        <dbReference type="Proteomes" id="UP000593892"/>
    </source>
</evidence>
<protein>
    <submittedName>
        <fullName evidence="3">Thioredoxin family protein</fullName>
    </submittedName>
</protein>
<dbReference type="RefSeq" id="WP_194453013.1">
    <property type="nucleotide sequence ID" value="NZ_CP063849.1"/>
</dbReference>
<name>A0A7S7SNW6_PALFE</name>
<dbReference type="InterPro" id="IPR051099">
    <property type="entry name" value="AGR/TXD"/>
</dbReference>
<gene>
    <name evidence="3" type="ORF">IRI77_15835</name>
</gene>
<dbReference type="SUPFAM" id="SSF52833">
    <property type="entry name" value="Thioredoxin-like"/>
    <property type="match status" value="1"/>
</dbReference>
<dbReference type="Pfam" id="PF13899">
    <property type="entry name" value="Thioredoxin_7"/>
    <property type="match status" value="1"/>
</dbReference>
<evidence type="ECO:0000259" key="2">
    <source>
        <dbReference type="PROSITE" id="PS51352"/>
    </source>
</evidence>
<keyword evidence="4" id="KW-1185">Reference proteome</keyword>
<proteinExistence type="predicted"/>
<dbReference type="EMBL" id="CP063849">
    <property type="protein sequence ID" value="QOY91358.1"/>
    <property type="molecule type" value="Genomic_DNA"/>
</dbReference>